<dbReference type="PROSITE" id="PS00211">
    <property type="entry name" value="ABC_TRANSPORTER_1"/>
    <property type="match status" value="1"/>
</dbReference>
<evidence type="ECO:0000256" key="7">
    <source>
        <dbReference type="ARBA" id="ARBA00023136"/>
    </source>
</evidence>
<feature type="domain" description="ABC transporter" evidence="8">
    <location>
        <begin position="24"/>
        <end position="254"/>
    </location>
</feature>
<dbReference type="SMART" id="SM00382">
    <property type="entry name" value="AAA"/>
    <property type="match status" value="1"/>
</dbReference>
<keyword evidence="1" id="KW-0813">Transport</keyword>
<evidence type="ECO:0000256" key="6">
    <source>
        <dbReference type="ARBA" id="ARBA00022967"/>
    </source>
</evidence>
<dbReference type="InterPro" id="IPR012340">
    <property type="entry name" value="NA-bd_OB-fold"/>
</dbReference>
<dbReference type="InterPro" id="IPR027417">
    <property type="entry name" value="P-loop_NTPase"/>
</dbReference>
<evidence type="ECO:0000259" key="8">
    <source>
        <dbReference type="PROSITE" id="PS50893"/>
    </source>
</evidence>
<dbReference type="Gene3D" id="2.40.50.100">
    <property type="match status" value="1"/>
</dbReference>
<dbReference type="Pfam" id="PF00005">
    <property type="entry name" value="ABC_tran"/>
    <property type="match status" value="1"/>
</dbReference>
<dbReference type="PANTHER" id="PTHR42781">
    <property type="entry name" value="SPERMIDINE/PUTRESCINE IMPORT ATP-BINDING PROTEIN POTA"/>
    <property type="match status" value="1"/>
</dbReference>
<name>A0ABX2SQ26_VREZH</name>
<dbReference type="Gene3D" id="2.40.50.140">
    <property type="entry name" value="Nucleic acid-binding proteins"/>
    <property type="match status" value="1"/>
</dbReference>
<dbReference type="Proteomes" id="UP000528918">
    <property type="component" value="Unassembled WGS sequence"/>
</dbReference>
<dbReference type="GO" id="GO:0005524">
    <property type="term" value="F:ATP binding"/>
    <property type="evidence" value="ECO:0007669"/>
    <property type="project" value="UniProtKB-KW"/>
</dbReference>
<keyword evidence="4" id="KW-0547">Nucleotide-binding</keyword>
<comment type="caution">
    <text evidence="9">The sequence shown here is derived from an EMBL/GenBank/DDBJ whole genome shotgun (WGS) entry which is preliminary data.</text>
</comment>
<keyword evidence="3" id="KW-0997">Cell inner membrane</keyword>
<dbReference type="RefSeq" id="WP_179927157.1">
    <property type="nucleotide sequence ID" value="NZ_JACCDD010000002.1"/>
</dbReference>
<dbReference type="NCBIfam" id="TIGR03265">
    <property type="entry name" value="PhnT2"/>
    <property type="match status" value="1"/>
</dbReference>
<evidence type="ECO:0000313" key="10">
    <source>
        <dbReference type="Proteomes" id="UP000528918"/>
    </source>
</evidence>
<evidence type="ECO:0000256" key="4">
    <source>
        <dbReference type="ARBA" id="ARBA00022741"/>
    </source>
</evidence>
<evidence type="ECO:0000256" key="5">
    <source>
        <dbReference type="ARBA" id="ARBA00022840"/>
    </source>
</evidence>
<keyword evidence="6" id="KW-1278">Translocase</keyword>
<evidence type="ECO:0000256" key="2">
    <source>
        <dbReference type="ARBA" id="ARBA00022475"/>
    </source>
</evidence>
<sequence length="375" mass="40436">MQTTMTSLLAADSPTVMTPITPHLHIEAVTKKFGSFTALDIISLTINEGEFVCFLGPSGCGKTTLLRTIAGLSQQTSGKLIQRGIDVSTLPPQARDFGIVFQSYALFPNLTVFNNVAYGLRNRRADRARINYRVTELLALVNLSGSEHKYPAALSGGQQQRVALARALATEPGLLLLDEPLSALDARVRGHLRSQIKALQARLGVTTIMVTHDQEEALTMADRIVVMNHGVIEQVGTPAEIYHQPASAFVASFIGTMNFLDVTVNSADQVTLAAKPLTCQPHHNMPLGETARLAVRPEAIALTQQQQGLSGEVIDIEFLGAFQRVTLRLTGADQTLLADVPSRDSTSLSLYVGQTLGIHIPAEAARLYPVGSDHL</sequence>
<dbReference type="Gene3D" id="3.40.50.300">
    <property type="entry name" value="P-loop containing nucleotide triphosphate hydrolases"/>
    <property type="match status" value="1"/>
</dbReference>
<keyword evidence="10" id="KW-1185">Reference proteome</keyword>
<keyword evidence="2" id="KW-1003">Cell membrane</keyword>
<organism evidence="9 10">
    <name type="scientific">Vreelandella zhaodongensis</name>
    <name type="common">Halomonas zhaodongensis</name>
    <dbReference type="NCBI Taxonomy" id="1176240"/>
    <lineage>
        <taxon>Bacteria</taxon>
        <taxon>Pseudomonadati</taxon>
        <taxon>Pseudomonadota</taxon>
        <taxon>Gammaproteobacteria</taxon>
        <taxon>Oceanospirillales</taxon>
        <taxon>Halomonadaceae</taxon>
        <taxon>Vreelandella</taxon>
    </lineage>
</organism>
<dbReference type="Pfam" id="PF08402">
    <property type="entry name" value="TOBE_2"/>
    <property type="match status" value="1"/>
</dbReference>
<dbReference type="SUPFAM" id="SSF52540">
    <property type="entry name" value="P-loop containing nucleoside triphosphate hydrolases"/>
    <property type="match status" value="1"/>
</dbReference>
<dbReference type="InterPro" id="IPR017871">
    <property type="entry name" value="ABC_transporter-like_CS"/>
</dbReference>
<dbReference type="InterPro" id="IPR003439">
    <property type="entry name" value="ABC_transporter-like_ATP-bd"/>
</dbReference>
<dbReference type="InterPro" id="IPR003593">
    <property type="entry name" value="AAA+_ATPase"/>
</dbReference>
<accession>A0ABX2SQ26</accession>
<evidence type="ECO:0000256" key="1">
    <source>
        <dbReference type="ARBA" id="ARBA00022448"/>
    </source>
</evidence>
<dbReference type="EMBL" id="JACCDD010000002">
    <property type="protein sequence ID" value="NYS44207.1"/>
    <property type="molecule type" value="Genomic_DNA"/>
</dbReference>
<evidence type="ECO:0000256" key="3">
    <source>
        <dbReference type="ARBA" id="ARBA00022519"/>
    </source>
</evidence>
<proteinExistence type="predicted"/>
<reference evidence="9 10" key="1">
    <citation type="journal article" date="2013" name="Antonie Van Leeuwenhoek">
        <title>Halomonas zhaodongensis sp. nov., a slightly halophilic bacterium isolated from saline-alkaline soils in Zhaodong, China.</title>
        <authorList>
            <person name="Jiang J."/>
            <person name="Pan Y."/>
            <person name="Meng L."/>
            <person name="Hu S."/>
            <person name="Zhang X."/>
            <person name="Hu B."/>
            <person name="Meng J."/>
            <person name="Li C."/>
            <person name="Huang H."/>
            <person name="Wang K."/>
            <person name="Su T."/>
        </authorList>
    </citation>
    <scope>NUCLEOTIDE SEQUENCE [LARGE SCALE GENOMIC DNA]</scope>
    <source>
        <strain evidence="9 10">NEAU-ST10-25</strain>
    </source>
</reference>
<dbReference type="PROSITE" id="PS50893">
    <property type="entry name" value="ABC_TRANSPORTER_2"/>
    <property type="match status" value="1"/>
</dbReference>
<keyword evidence="5 9" id="KW-0067">ATP-binding</keyword>
<dbReference type="SUPFAM" id="SSF50331">
    <property type="entry name" value="MOP-like"/>
    <property type="match status" value="1"/>
</dbReference>
<protein>
    <submittedName>
        <fullName evidence="9">2-aminoethylphosphonate ABC transporter ATP-binding protein</fullName>
    </submittedName>
</protein>
<dbReference type="PANTHER" id="PTHR42781:SF5">
    <property type="entry name" value="PUTRESCINE TRANSPORT ATP-BINDING PROTEIN POTG"/>
    <property type="match status" value="1"/>
</dbReference>
<dbReference type="InterPro" id="IPR008995">
    <property type="entry name" value="Mo/tungstate-bd_C_term_dom"/>
</dbReference>
<evidence type="ECO:0000313" key="9">
    <source>
        <dbReference type="EMBL" id="NYS44207.1"/>
    </source>
</evidence>
<dbReference type="InterPro" id="IPR017666">
    <property type="entry name" value="AminoethylPonate_ABC_PhnT2"/>
</dbReference>
<dbReference type="InterPro" id="IPR013611">
    <property type="entry name" value="Transp-assoc_OB_typ2"/>
</dbReference>
<dbReference type="InterPro" id="IPR050093">
    <property type="entry name" value="ABC_SmlMolc_Importer"/>
</dbReference>
<gene>
    <name evidence="9" type="ORF">HZS79_04505</name>
</gene>
<keyword evidence="7" id="KW-0472">Membrane</keyword>